<dbReference type="Proteomes" id="UP000095283">
    <property type="component" value="Unplaced"/>
</dbReference>
<dbReference type="CDD" id="cd09487">
    <property type="entry name" value="SAM_superfamily"/>
    <property type="match status" value="1"/>
</dbReference>
<sequence length="197" mass="23008">MFRFIKFCLQDCQSFMVNCFYDYYNDRRKTRTLSFYESPSQNQMRTTPRMLKKSRESMVLDERCDSPGRSGVHPYTNIHHEQLRKTSSTPHLVQVPTVLGSSHTSLRMALNQIEKRKTIESLIWSELRRNDMGQYVDLFVKEEIDGEIYRMPWEMMKATLYLDDGSSFTGQAFGATKSVVGEIEQKIMPFVQLVSSS</sequence>
<dbReference type="AlphaFoldDB" id="A0A1I7X7V9"/>
<dbReference type="WBParaSite" id="Hba_13720">
    <property type="protein sequence ID" value="Hba_13720"/>
    <property type="gene ID" value="Hba_13720"/>
</dbReference>
<reference evidence="2" key="1">
    <citation type="submission" date="2016-11" db="UniProtKB">
        <authorList>
            <consortium name="WormBaseParasite"/>
        </authorList>
    </citation>
    <scope>IDENTIFICATION</scope>
</reference>
<dbReference type="SUPFAM" id="SSF52021">
    <property type="entry name" value="Carbamoyl phosphate synthetase, small subunit N-terminal domain"/>
    <property type="match status" value="1"/>
</dbReference>
<dbReference type="InterPro" id="IPR036480">
    <property type="entry name" value="CarbP_synth_ssu_N_sf"/>
</dbReference>
<proteinExistence type="predicted"/>
<organism evidence="1 2">
    <name type="scientific">Heterorhabditis bacteriophora</name>
    <name type="common">Entomopathogenic nematode worm</name>
    <dbReference type="NCBI Taxonomy" id="37862"/>
    <lineage>
        <taxon>Eukaryota</taxon>
        <taxon>Metazoa</taxon>
        <taxon>Ecdysozoa</taxon>
        <taxon>Nematoda</taxon>
        <taxon>Chromadorea</taxon>
        <taxon>Rhabditida</taxon>
        <taxon>Rhabditina</taxon>
        <taxon>Rhabditomorpha</taxon>
        <taxon>Strongyloidea</taxon>
        <taxon>Heterorhabditidae</taxon>
        <taxon>Heterorhabditis</taxon>
    </lineage>
</organism>
<evidence type="ECO:0000313" key="1">
    <source>
        <dbReference type="Proteomes" id="UP000095283"/>
    </source>
</evidence>
<protein>
    <submittedName>
        <fullName evidence="2">Rhotekin-2</fullName>
    </submittedName>
</protein>
<keyword evidence="1" id="KW-1185">Reference proteome</keyword>
<accession>A0A1I7X7V9</accession>
<name>A0A1I7X7V9_HETBA</name>
<evidence type="ECO:0000313" key="2">
    <source>
        <dbReference type="WBParaSite" id="Hba_13720"/>
    </source>
</evidence>